<dbReference type="OrthoDB" id="276008at2"/>
<evidence type="ECO:0000313" key="1">
    <source>
        <dbReference type="EMBL" id="QDU39633.1"/>
    </source>
</evidence>
<dbReference type="Proteomes" id="UP000320496">
    <property type="component" value="Chromosome"/>
</dbReference>
<dbReference type="EMBL" id="CP036275">
    <property type="protein sequence ID" value="QDU39633.1"/>
    <property type="molecule type" value="Genomic_DNA"/>
</dbReference>
<dbReference type="KEGG" id="mri:Mal4_39790"/>
<proteinExistence type="predicted"/>
<keyword evidence="2" id="KW-1185">Reference proteome</keyword>
<protein>
    <submittedName>
        <fullName evidence="1">Uncharacterized protein</fullName>
    </submittedName>
</protein>
<dbReference type="RefSeq" id="WP_145370798.1">
    <property type="nucleotide sequence ID" value="NZ_CP036275.1"/>
</dbReference>
<accession>A0A517ZAV9</accession>
<organism evidence="1 2">
    <name type="scientific">Maioricimonas rarisocia</name>
    <dbReference type="NCBI Taxonomy" id="2528026"/>
    <lineage>
        <taxon>Bacteria</taxon>
        <taxon>Pseudomonadati</taxon>
        <taxon>Planctomycetota</taxon>
        <taxon>Planctomycetia</taxon>
        <taxon>Planctomycetales</taxon>
        <taxon>Planctomycetaceae</taxon>
        <taxon>Maioricimonas</taxon>
    </lineage>
</organism>
<dbReference type="AlphaFoldDB" id="A0A517ZAV9"/>
<reference evidence="1 2" key="1">
    <citation type="submission" date="2019-02" db="EMBL/GenBank/DDBJ databases">
        <title>Deep-cultivation of Planctomycetes and their phenomic and genomic characterization uncovers novel biology.</title>
        <authorList>
            <person name="Wiegand S."/>
            <person name="Jogler M."/>
            <person name="Boedeker C."/>
            <person name="Pinto D."/>
            <person name="Vollmers J."/>
            <person name="Rivas-Marin E."/>
            <person name="Kohn T."/>
            <person name="Peeters S.H."/>
            <person name="Heuer A."/>
            <person name="Rast P."/>
            <person name="Oberbeckmann S."/>
            <person name="Bunk B."/>
            <person name="Jeske O."/>
            <person name="Meyerdierks A."/>
            <person name="Storesund J.E."/>
            <person name="Kallscheuer N."/>
            <person name="Luecker S."/>
            <person name="Lage O.M."/>
            <person name="Pohl T."/>
            <person name="Merkel B.J."/>
            <person name="Hornburger P."/>
            <person name="Mueller R.-W."/>
            <person name="Bruemmer F."/>
            <person name="Labrenz M."/>
            <person name="Spormann A.M."/>
            <person name="Op den Camp H."/>
            <person name="Overmann J."/>
            <person name="Amann R."/>
            <person name="Jetten M.S.M."/>
            <person name="Mascher T."/>
            <person name="Medema M.H."/>
            <person name="Devos D.P."/>
            <person name="Kaster A.-K."/>
            <person name="Ovreas L."/>
            <person name="Rohde M."/>
            <person name="Galperin M.Y."/>
            <person name="Jogler C."/>
        </authorList>
    </citation>
    <scope>NUCLEOTIDE SEQUENCE [LARGE SCALE GENOMIC DNA]</scope>
    <source>
        <strain evidence="1 2">Mal4</strain>
    </source>
</reference>
<name>A0A517ZAV9_9PLAN</name>
<evidence type="ECO:0000313" key="2">
    <source>
        <dbReference type="Proteomes" id="UP000320496"/>
    </source>
</evidence>
<sequence>MGHDWRVPNVRGKRAVRHVLYNTNYWKSFVQARLAVAIGDRGCLSLFGQRAERHRLFAEHLTAEYRVRTEGRGRKVDEWKSRPSSRTTTGWTAWSAARWPRRFRNACCLDSIRHKVRHNLVIGSPRCKRSKRG</sequence>
<gene>
    <name evidence="1" type="ORF">Mal4_39790</name>
</gene>